<dbReference type="RefSeq" id="WP_369602100.1">
    <property type="nucleotide sequence ID" value="NZ_CP154858.1"/>
</dbReference>
<dbReference type="EC" id="5.3.1.35" evidence="5"/>
<sequence>MLKFAANLSFLFTEVPFEERFEAAARCGFHAVEYLFPYEHSPQTLKKLLDDNGLTQALFNAPPGDWSKGERGLACLPDRFDEFREGLDQARQYAGVLGNRRIHVMAGVKPDDLDQEEASEAWVNAIRYAADLLGKDGLTVTAEPINRHDMPGYFLSDMEQALALIEQVDRPNVRLQFDIYHCQRMHGDIIWWLSRCWDRIAHIQVANVPGRHEPDRGELNYRFIFEWLWARGYAGFIGCEYIPHGETAAGLGWLDIPEISA</sequence>
<evidence type="ECO:0000313" key="5">
    <source>
        <dbReference type="EMBL" id="XDT73103.1"/>
    </source>
</evidence>
<dbReference type="InterPro" id="IPR026040">
    <property type="entry name" value="HyI-like"/>
</dbReference>
<accession>A0AB39UY82</accession>
<proteinExistence type="inferred from homology"/>
<dbReference type="Gene3D" id="3.20.20.150">
    <property type="entry name" value="Divalent-metal-dependent TIM barrel enzymes"/>
    <property type="match status" value="1"/>
</dbReference>
<gene>
    <name evidence="5" type="primary">otnI</name>
    <name evidence="5" type="ORF">AAIA72_03740</name>
</gene>
<evidence type="ECO:0000256" key="3">
    <source>
        <dbReference type="PIRSR" id="PIRSR006241-50"/>
    </source>
</evidence>
<dbReference type="NCBIfam" id="NF043033">
    <property type="entry name" value="OxoTetrIsom"/>
    <property type="match status" value="1"/>
</dbReference>
<keyword evidence="1 2" id="KW-0413">Isomerase</keyword>
<dbReference type="InterPro" id="IPR053398">
    <property type="entry name" value="HPT_OtnI_isomerases"/>
</dbReference>
<dbReference type="InterPro" id="IPR013022">
    <property type="entry name" value="Xyl_isomerase-like_TIM-brl"/>
</dbReference>
<dbReference type="InterPro" id="IPR036237">
    <property type="entry name" value="Xyl_isomerase-like_sf"/>
</dbReference>
<feature type="domain" description="Xylose isomerase-like TIM barrel" evidence="4">
    <location>
        <begin position="21"/>
        <end position="254"/>
    </location>
</feature>
<evidence type="ECO:0000256" key="2">
    <source>
        <dbReference type="PIRNR" id="PIRNR006241"/>
    </source>
</evidence>
<organism evidence="5">
    <name type="scientific">Thermohahella caldifontis</name>
    <dbReference type="NCBI Taxonomy" id="3142973"/>
    <lineage>
        <taxon>Bacteria</taxon>
        <taxon>Pseudomonadati</taxon>
        <taxon>Pseudomonadota</taxon>
        <taxon>Gammaproteobacteria</taxon>
        <taxon>Oceanospirillales</taxon>
        <taxon>Hahellaceae</taxon>
        <taxon>Thermohahella</taxon>
    </lineage>
</organism>
<dbReference type="Pfam" id="PF01261">
    <property type="entry name" value="AP_endonuc_2"/>
    <property type="match status" value="1"/>
</dbReference>
<evidence type="ECO:0000256" key="1">
    <source>
        <dbReference type="ARBA" id="ARBA00023235"/>
    </source>
</evidence>
<dbReference type="GO" id="GO:0008903">
    <property type="term" value="F:hydroxypyruvate isomerase activity"/>
    <property type="evidence" value="ECO:0007669"/>
    <property type="project" value="TreeGrafter"/>
</dbReference>
<comment type="similarity">
    <text evidence="2">Belongs to the hyi family.</text>
</comment>
<dbReference type="GO" id="GO:0046487">
    <property type="term" value="P:glyoxylate metabolic process"/>
    <property type="evidence" value="ECO:0007669"/>
    <property type="project" value="TreeGrafter"/>
</dbReference>
<dbReference type="PANTHER" id="PTHR43489">
    <property type="entry name" value="ISOMERASE"/>
    <property type="match status" value="1"/>
</dbReference>
<name>A0AB39UY82_9GAMM</name>
<dbReference type="InterPro" id="IPR050417">
    <property type="entry name" value="Sugar_Epim/Isomerase"/>
</dbReference>
<dbReference type="AlphaFoldDB" id="A0AB39UY82"/>
<feature type="active site" description="Proton donor/acceptor" evidence="3">
    <location>
        <position position="240"/>
    </location>
</feature>
<evidence type="ECO:0000259" key="4">
    <source>
        <dbReference type="Pfam" id="PF01261"/>
    </source>
</evidence>
<dbReference type="PIRSF" id="PIRSF006241">
    <property type="entry name" value="HyI"/>
    <property type="match status" value="1"/>
</dbReference>
<dbReference type="SUPFAM" id="SSF51658">
    <property type="entry name" value="Xylose isomerase-like"/>
    <property type="match status" value="1"/>
</dbReference>
<feature type="active site" description="Proton donor/acceptor" evidence="3">
    <location>
        <position position="143"/>
    </location>
</feature>
<dbReference type="PANTHER" id="PTHR43489:SF6">
    <property type="entry name" value="HYDROXYPYRUVATE ISOMERASE-RELATED"/>
    <property type="match status" value="1"/>
</dbReference>
<reference evidence="5" key="1">
    <citation type="submission" date="2024-05" db="EMBL/GenBank/DDBJ databases">
        <title>Genome sequencing of novel strain.</title>
        <authorList>
            <person name="Ganbat D."/>
            <person name="Ganbat S."/>
            <person name="Lee S.-J."/>
        </authorList>
    </citation>
    <scope>NUCLEOTIDE SEQUENCE</scope>
    <source>
        <strain evidence="5">SMD15-11</strain>
    </source>
</reference>
<dbReference type="FunFam" id="3.20.20.150:FF:000007">
    <property type="entry name" value="Hydroxypyruvate isomerase"/>
    <property type="match status" value="1"/>
</dbReference>
<dbReference type="KEGG" id="tcd:AAIA72_03740"/>
<dbReference type="EMBL" id="CP154858">
    <property type="protein sequence ID" value="XDT73103.1"/>
    <property type="molecule type" value="Genomic_DNA"/>
</dbReference>
<protein>
    <submittedName>
        <fullName evidence="5">2-oxo-tetronate isomerase</fullName>
        <ecNumber evidence="5">5.3.1.35</ecNumber>
    </submittedName>
</protein>